<evidence type="ECO:0000313" key="2">
    <source>
        <dbReference type="Proteomes" id="UP000316096"/>
    </source>
</evidence>
<evidence type="ECO:0000313" key="1">
    <source>
        <dbReference type="EMBL" id="TQM00169.1"/>
    </source>
</evidence>
<accession>A0A543CT09</accession>
<dbReference type="Pfam" id="PF05331">
    <property type="entry name" value="DUF742"/>
    <property type="match status" value="1"/>
</dbReference>
<keyword evidence="2" id="KW-1185">Reference proteome</keyword>
<reference evidence="1 2" key="1">
    <citation type="submission" date="2019-06" db="EMBL/GenBank/DDBJ databases">
        <title>Sequencing the genomes of 1000 actinobacteria strains.</title>
        <authorList>
            <person name="Klenk H.-P."/>
        </authorList>
    </citation>
    <scope>NUCLEOTIDE SEQUENCE [LARGE SCALE GENOMIC DNA]</scope>
    <source>
        <strain evidence="1 2">DSM 102200</strain>
    </source>
</reference>
<proteinExistence type="predicted"/>
<dbReference type="PANTHER" id="PTHR36221">
    <property type="entry name" value="DUF742 DOMAIN-CONTAINING PROTEIN"/>
    <property type="match status" value="1"/>
</dbReference>
<dbReference type="Proteomes" id="UP000316096">
    <property type="component" value="Unassembled WGS sequence"/>
</dbReference>
<dbReference type="RefSeq" id="WP_141959523.1">
    <property type="nucleotide sequence ID" value="NZ_VFOZ01000001.1"/>
</dbReference>
<gene>
    <name evidence="1" type="ORF">FB559_5876</name>
</gene>
<dbReference type="EMBL" id="VFOZ01000001">
    <property type="protein sequence ID" value="TQM00169.1"/>
    <property type="molecule type" value="Genomic_DNA"/>
</dbReference>
<dbReference type="PANTHER" id="PTHR36221:SF1">
    <property type="entry name" value="DUF742 DOMAIN-CONTAINING PROTEIN"/>
    <property type="match status" value="1"/>
</dbReference>
<organism evidence="1 2">
    <name type="scientific">Actinoallomurus bryophytorum</name>
    <dbReference type="NCBI Taxonomy" id="1490222"/>
    <lineage>
        <taxon>Bacteria</taxon>
        <taxon>Bacillati</taxon>
        <taxon>Actinomycetota</taxon>
        <taxon>Actinomycetes</taxon>
        <taxon>Streptosporangiales</taxon>
        <taxon>Thermomonosporaceae</taxon>
        <taxon>Actinoallomurus</taxon>
    </lineage>
</organism>
<protein>
    <submittedName>
        <fullName evidence="1">Uncharacterized protein DUF742</fullName>
    </submittedName>
</protein>
<comment type="caution">
    <text evidence="1">The sequence shown here is derived from an EMBL/GenBank/DDBJ whole genome shotgun (WGS) entry which is preliminary data.</text>
</comment>
<dbReference type="OrthoDB" id="3430520at2"/>
<name>A0A543CT09_9ACTN</name>
<dbReference type="AlphaFoldDB" id="A0A543CT09"/>
<dbReference type="InterPro" id="IPR007995">
    <property type="entry name" value="DUF742"/>
</dbReference>
<dbReference type="InterPro" id="IPR036390">
    <property type="entry name" value="WH_DNA-bd_sf"/>
</dbReference>
<sequence>MSEWLDDEAGPVVRPYALTRGRTRASRDGFELIAIIATAATSTFAPAGAGPEHLAILEMCVRPLSVAEVSAKMKLPLGVVRVLLSDLLEHGLIAVRRPEPDNRLPNERLLKEVLNGLQAL</sequence>
<dbReference type="SUPFAM" id="SSF46785">
    <property type="entry name" value="Winged helix' DNA-binding domain"/>
    <property type="match status" value="1"/>
</dbReference>